<dbReference type="AlphaFoldDB" id="A0A8X6RAU8"/>
<gene>
    <name evidence="2" type="ORF">TNCV_3682771</name>
</gene>
<keyword evidence="3" id="KW-1185">Reference proteome</keyword>
<name>A0A8X6RAU8_TRICX</name>
<sequence length="105" mass="11743">MSSGVSGKRPRRSFLEFSVTLQSSLNTYSHDSRSIPAILNRKIAKHSPDTRKCAAFHSRRESITDESPTSFPEEGTTIPYSGFEHEPTRLQDEGHNHHTGFVANS</sequence>
<organism evidence="2 3">
    <name type="scientific">Trichonephila clavipes</name>
    <name type="common">Golden silk orbweaver</name>
    <name type="synonym">Nephila clavipes</name>
    <dbReference type="NCBI Taxonomy" id="2585209"/>
    <lineage>
        <taxon>Eukaryota</taxon>
        <taxon>Metazoa</taxon>
        <taxon>Ecdysozoa</taxon>
        <taxon>Arthropoda</taxon>
        <taxon>Chelicerata</taxon>
        <taxon>Arachnida</taxon>
        <taxon>Araneae</taxon>
        <taxon>Araneomorphae</taxon>
        <taxon>Entelegynae</taxon>
        <taxon>Araneoidea</taxon>
        <taxon>Nephilidae</taxon>
        <taxon>Trichonephila</taxon>
    </lineage>
</organism>
<accession>A0A8X6RAU8</accession>
<feature type="compositionally biased region" description="Basic and acidic residues" evidence="1">
    <location>
        <begin position="83"/>
        <end position="96"/>
    </location>
</feature>
<dbReference type="Proteomes" id="UP000887159">
    <property type="component" value="Unassembled WGS sequence"/>
</dbReference>
<comment type="caution">
    <text evidence="2">The sequence shown here is derived from an EMBL/GenBank/DDBJ whole genome shotgun (WGS) entry which is preliminary data.</text>
</comment>
<evidence type="ECO:0000313" key="2">
    <source>
        <dbReference type="EMBL" id="GFX91691.1"/>
    </source>
</evidence>
<evidence type="ECO:0000313" key="3">
    <source>
        <dbReference type="Proteomes" id="UP000887159"/>
    </source>
</evidence>
<reference evidence="2" key="1">
    <citation type="submission" date="2020-08" db="EMBL/GenBank/DDBJ databases">
        <title>Multicomponent nature underlies the extraordinary mechanical properties of spider dragline silk.</title>
        <authorList>
            <person name="Kono N."/>
            <person name="Nakamura H."/>
            <person name="Mori M."/>
            <person name="Yoshida Y."/>
            <person name="Ohtoshi R."/>
            <person name="Malay A.D."/>
            <person name="Moran D.A.P."/>
            <person name="Tomita M."/>
            <person name="Numata K."/>
            <person name="Arakawa K."/>
        </authorList>
    </citation>
    <scope>NUCLEOTIDE SEQUENCE</scope>
</reference>
<dbReference type="EMBL" id="BMAU01021135">
    <property type="protein sequence ID" value="GFX91691.1"/>
    <property type="molecule type" value="Genomic_DNA"/>
</dbReference>
<evidence type="ECO:0000256" key="1">
    <source>
        <dbReference type="SAM" id="MobiDB-lite"/>
    </source>
</evidence>
<feature type="compositionally biased region" description="Basic and acidic residues" evidence="1">
    <location>
        <begin position="46"/>
        <end position="63"/>
    </location>
</feature>
<protein>
    <submittedName>
        <fullName evidence="2">Uncharacterized protein</fullName>
    </submittedName>
</protein>
<feature type="region of interest" description="Disordered" evidence="1">
    <location>
        <begin position="46"/>
        <end position="105"/>
    </location>
</feature>
<proteinExistence type="predicted"/>